<organism evidence="2 3">
    <name type="scientific">Marisediminicola antarctica</name>
    <dbReference type="NCBI Taxonomy" id="674079"/>
    <lineage>
        <taxon>Bacteria</taxon>
        <taxon>Bacillati</taxon>
        <taxon>Actinomycetota</taxon>
        <taxon>Actinomycetes</taxon>
        <taxon>Micrococcales</taxon>
        <taxon>Microbacteriaceae</taxon>
        <taxon>Marisediminicola</taxon>
    </lineage>
</organism>
<keyword evidence="3" id="KW-1185">Reference proteome</keyword>
<feature type="signal peptide" evidence="1">
    <location>
        <begin position="1"/>
        <end position="21"/>
    </location>
</feature>
<evidence type="ECO:0008006" key="4">
    <source>
        <dbReference type="Google" id="ProtNLM"/>
    </source>
</evidence>
<evidence type="ECO:0000313" key="3">
    <source>
        <dbReference type="Proteomes" id="UP000464507"/>
    </source>
</evidence>
<dbReference type="Proteomes" id="UP000464507">
    <property type="component" value="Chromosome"/>
</dbReference>
<dbReference type="RefSeq" id="WP_161885236.1">
    <property type="nucleotide sequence ID" value="NZ_CP017146.1"/>
</dbReference>
<dbReference type="PROSITE" id="PS51257">
    <property type="entry name" value="PROKAR_LIPOPROTEIN"/>
    <property type="match status" value="1"/>
</dbReference>
<evidence type="ECO:0000256" key="1">
    <source>
        <dbReference type="SAM" id="SignalP"/>
    </source>
</evidence>
<gene>
    <name evidence="2" type="ORF">BHD05_03680</name>
</gene>
<sequence length="141" mass="15000">MKPPRVLALAGFATVSAVVLSGCSVDTLIWGNDGAQVIQATENLIKDLASGGTSDLVCEDAEADLGTANDWEGRSAGEPERFVAEYWGEQVPLDPQWSINLERLPEGATPGDAFPGDVFYRETDDGLCVIDIVWSTLIDAG</sequence>
<protein>
    <recommendedName>
        <fullName evidence="4">Lipoprotein</fullName>
    </recommendedName>
</protein>
<accession>A0A7L5AHL2</accession>
<evidence type="ECO:0000313" key="2">
    <source>
        <dbReference type="EMBL" id="QHO68874.1"/>
    </source>
</evidence>
<dbReference type="EMBL" id="CP017146">
    <property type="protein sequence ID" value="QHO68874.1"/>
    <property type="molecule type" value="Genomic_DNA"/>
</dbReference>
<dbReference type="KEGG" id="mant:BHD05_03680"/>
<reference evidence="2 3" key="1">
    <citation type="submission" date="2016-09" db="EMBL/GenBank/DDBJ databases">
        <title>Complete genome sequence of microbes from the polar regions.</title>
        <authorList>
            <person name="Liao L."/>
            <person name="Chen B."/>
        </authorList>
    </citation>
    <scope>NUCLEOTIDE SEQUENCE [LARGE SCALE GENOMIC DNA]</scope>
    <source>
        <strain evidence="2 3">ZS314</strain>
    </source>
</reference>
<name>A0A7L5AHL2_9MICO</name>
<dbReference type="AlphaFoldDB" id="A0A7L5AHL2"/>
<feature type="chain" id="PRO_5038755869" description="Lipoprotein" evidence="1">
    <location>
        <begin position="22"/>
        <end position="141"/>
    </location>
</feature>
<proteinExistence type="predicted"/>
<dbReference type="OrthoDB" id="4944303at2"/>
<keyword evidence="1" id="KW-0732">Signal</keyword>